<comment type="caution">
    <text evidence="2">The sequence shown here is derived from an EMBL/GenBank/DDBJ whole genome shotgun (WGS) entry which is preliminary data.</text>
</comment>
<evidence type="ECO:0000256" key="1">
    <source>
        <dbReference type="SAM" id="MobiDB-lite"/>
    </source>
</evidence>
<dbReference type="Proteomes" id="UP001165121">
    <property type="component" value="Unassembled WGS sequence"/>
</dbReference>
<dbReference type="AlphaFoldDB" id="A0A9W7CZW9"/>
<protein>
    <submittedName>
        <fullName evidence="2">Unnamed protein product</fullName>
    </submittedName>
</protein>
<organism evidence="2 3">
    <name type="scientific">Phytophthora fragariaefolia</name>
    <dbReference type="NCBI Taxonomy" id="1490495"/>
    <lineage>
        <taxon>Eukaryota</taxon>
        <taxon>Sar</taxon>
        <taxon>Stramenopiles</taxon>
        <taxon>Oomycota</taxon>
        <taxon>Peronosporomycetes</taxon>
        <taxon>Peronosporales</taxon>
        <taxon>Peronosporaceae</taxon>
        <taxon>Phytophthora</taxon>
    </lineage>
</organism>
<accession>A0A9W7CZW9</accession>
<name>A0A9W7CZW9_9STRA</name>
<dbReference type="EMBL" id="BSXT01002828">
    <property type="protein sequence ID" value="GMF51170.1"/>
    <property type="molecule type" value="Genomic_DNA"/>
</dbReference>
<dbReference type="PANTHER" id="PTHR45125:SF3">
    <property type="entry name" value="NO-APICAL-MERISTEM-ASSOCIATED CARBOXY-TERMINAL DOMAIN PROTEIN"/>
    <property type="match status" value="1"/>
</dbReference>
<evidence type="ECO:0000313" key="3">
    <source>
        <dbReference type="Proteomes" id="UP001165121"/>
    </source>
</evidence>
<evidence type="ECO:0000313" key="2">
    <source>
        <dbReference type="EMBL" id="GMF51170.1"/>
    </source>
</evidence>
<feature type="region of interest" description="Disordered" evidence="1">
    <location>
        <begin position="1"/>
        <end position="30"/>
    </location>
</feature>
<gene>
    <name evidence="2" type="ORF">Pfra01_002061400</name>
</gene>
<dbReference type="OrthoDB" id="129446at2759"/>
<proteinExistence type="predicted"/>
<dbReference type="PANTHER" id="PTHR45125">
    <property type="entry name" value="F21J9.4-RELATED"/>
    <property type="match status" value="1"/>
</dbReference>
<reference evidence="2" key="1">
    <citation type="submission" date="2023-04" db="EMBL/GenBank/DDBJ databases">
        <title>Phytophthora fragariaefolia NBRC 109709.</title>
        <authorList>
            <person name="Ichikawa N."/>
            <person name="Sato H."/>
            <person name="Tonouchi N."/>
        </authorList>
    </citation>
    <scope>NUCLEOTIDE SEQUENCE</scope>
    <source>
        <strain evidence="2">NBRC 109709</strain>
    </source>
</reference>
<sequence>MSSAPLWKNPTRPQQAAPREGQNSVGRSKGRNFEAEEEVMICKAYLHIGKDAGTGTGQAAAKFWSRVAEYYNEQRPDGADRRRLRSLETKLAVIQHDLSKFCGCMANPRCSLMCVWCSISVAVGSRRYSDPNLCSTAAVKRWNDSSAVLSPSLTYASVASAASP</sequence>
<keyword evidence="3" id="KW-1185">Reference proteome</keyword>